<comment type="caution">
    <text evidence="7">The sequence shown here is derived from an EMBL/GenBank/DDBJ whole genome shotgun (WGS) entry which is preliminary data.</text>
</comment>
<dbReference type="EMBL" id="JAJJMB010013055">
    <property type="protein sequence ID" value="KAI3871491.1"/>
    <property type="molecule type" value="Genomic_DNA"/>
</dbReference>
<dbReference type="Gene3D" id="2.40.330.10">
    <property type="entry name" value="DNA-binding pseudobarrel domain"/>
    <property type="match status" value="1"/>
</dbReference>
<accession>A0AAD4S9P3</accession>
<keyword evidence="5" id="KW-0539">Nucleus</keyword>
<dbReference type="InterPro" id="IPR015300">
    <property type="entry name" value="DNA-bd_pseudobarrel_sf"/>
</dbReference>
<dbReference type="Proteomes" id="UP001202328">
    <property type="component" value="Unassembled WGS sequence"/>
</dbReference>
<reference evidence="7" key="1">
    <citation type="submission" date="2022-04" db="EMBL/GenBank/DDBJ databases">
        <title>A functionally conserved STORR gene fusion in Papaver species that diverged 16.8 million years ago.</title>
        <authorList>
            <person name="Catania T."/>
        </authorList>
    </citation>
    <scope>NUCLEOTIDE SEQUENCE</scope>
    <source>
        <strain evidence="7">S-188037</strain>
    </source>
</reference>
<keyword evidence="2" id="KW-0805">Transcription regulation</keyword>
<evidence type="ECO:0000256" key="1">
    <source>
        <dbReference type="ARBA" id="ARBA00004123"/>
    </source>
</evidence>
<dbReference type="GO" id="GO:0003700">
    <property type="term" value="F:DNA-binding transcription factor activity"/>
    <property type="evidence" value="ECO:0007669"/>
    <property type="project" value="InterPro"/>
</dbReference>
<evidence type="ECO:0000313" key="8">
    <source>
        <dbReference type="Proteomes" id="UP001202328"/>
    </source>
</evidence>
<comment type="subcellular location">
    <subcellularLocation>
        <location evidence="1">Nucleus</location>
    </subcellularLocation>
</comment>
<dbReference type="AlphaFoldDB" id="A0AAD4S9P3"/>
<dbReference type="GO" id="GO:0005634">
    <property type="term" value="C:nucleus"/>
    <property type="evidence" value="ECO:0007669"/>
    <property type="project" value="UniProtKB-SubCell"/>
</dbReference>
<keyword evidence="3" id="KW-0238">DNA-binding</keyword>
<organism evidence="7 8">
    <name type="scientific">Papaver atlanticum</name>
    <dbReference type="NCBI Taxonomy" id="357466"/>
    <lineage>
        <taxon>Eukaryota</taxon>
        <taxon>Viridiplantae</taxon>
        <taxon>Streptophyta</taxon>
        <taxon>Embryophyta</taxon>
        <taxon>Tracheophyta</taxon>
        <taxon>Spermatophyta</taxon>
        <taxon>Magnoliopsida</taxon>
        <taxon>Ranunculales</taxon>
        <taxon>Papaveraceae</taxon>
        <taxon>Papaveroideae</taxon>
        <taxon>Papaver</taxon>
    </lineage>
</organism>
<proteinExistence type="predicted"/>
<evidence type="ECO:0000256" key="5">
    <source>
        <dbReference type="ARBA" id="ARBA00023242"/>
    </source>
</evidence>
<dbReference type="SMART" id="SM01019">
    <property type="entry name" value="B3"/>
    <property type="match status" value="1"/>
</dbReference>
<feature type="domain" description="TF-B3" evidence="6">
    <location>
        <begin position="76"/>
        <end position="161"/>
    </location>
</feature>
<dbReference type="CDD" id="cd10017">
    <property type="entry name" value="B3_DNA"/>
    <property type="match status" value="1"/>
</dbReference>
<evidence type="ECO:0000313" key="7">
    <source>
        <dbReference type="EMBL" id="KAI3871491.1"/>
    </source>
</evidence>
<evidence type="ECO:0000256" key="4">
    <source>
        <dbReference type="ARBA" id="ARBA00023163"/>
    </source>
</evidence>
<sequence>MENDNSSTCIRQKFASSSFSPSCSRNKDVVRVHDHEAQQQQQNHKLFSNSLLSGISKSCAVEGDDREYIQKQYMFEKVVTPSDYFPPTSNNEKSLLLSFEDRNGKPWRFRYAYWNNSQSYVMTKGWSKFVKEKRIDAGDTVYFGRGAAESYKDRYYIDWKNKPYSPGYLSLYYHYLTNPLCNFSRVRNLAVSSPIRDHLQLNYDRQQHHSYQQQLQKRLLPSTGTTIELCIFLSLVLCAFIKSLISDFLQGSTSSPPIVHDCQAHEHQYQKFDTVELMQQNYPGGHKQSHMEMILNSVPVVHGKASTKRFRLFGVNLECLVSEDA</sequence>
<dbReference type="PANTHER" id="PTHR31140:SF2">
    <property type="entry name" value="B3 DOMAIN-CONTAINING TRANSCRIPTION FACTOR NGA2"/>
    <property type="match status" value="1"/>
</dbReference>
<protein>
    <recommendedName>
        <fullName evidence="6">TF-B3 domain-containing protein</fullName>
    </recommendedName>
</protein>
<keyword evidence="8" id="KW-1185">Reference proteome</keyword>
<dbReference type="PANTHER" id="PTHR31140">
    <property type="entry name" value="B3 DOMAIN-CONTAINING TRANSCRIPTION FACTOR ABI3"/>
    <property type="match status" value="1"/>
</dbReference>
<dbReference type="SUPFAM" id="SSF101936">
    <property type="entry name" value="DNA-binding pseudobarrel domain"/>
    <property type="match status" value="1"/>
</dbReference>
<dbReference type="PROSITE" id="PS50863">
    <property type="entry name" value="B3"/>
    <property type="match status" value="1"/>
</dbReference>
<gene>
    <name evidence="7" type="ORF">MKW98_011546</name>
</gene>
<dbReference type="InterPro" id="IPR003340">
    <property type="entry name" value="B3_DNA-bd"/>
</dbReference>
<keyword evidence="4" id="KW-0804">Transcription</keyword>
<dbReference type="GO" id="GO:0003677">
    <property type="term" value="F:DNA binding"/>
    <property type="evidence" value="ECO:0007669"/>
    <property type="project" value="UniProtKB-KW"/>
</dbReference>
<evidence type="ECO:0000256" key="3">
    <source>
        <dbReference type="ARBA" id="ARBA00023125"/>
    </source>
</evidence>
<name>A0AAD4S9P3_9MAGN</name>
<evidence type="ECO:0000259" key="6">
    <source>
        <dbReference type="PROSITE" id="PS50863"/>
    </source>
</evidence>
<evidence type="ECO:0000256" key="2">
    <source>
        <dbReference type="ARBA" id="ARBA00023015"/>
    </source>
</evidence>
<dbReference type="Pfam" id="PF02362">
    <property type="entry name" value="B3"/>
    <property type="match status" value="1"/>
</dbReference>
<dbReference type="InterPro" id="IPR044800">
    <property type="entry name" value="LEC2-like"/>
</dbReference>